<gene>
    <name evidence="13" type="ORF">PBRASI_LOCUS4745</name>
</gene>
<feature type="region of interest" description="Disordered" evidence="10">
    <location>
        <begin position="1"/>
        <end position="24"/>
    </location>
</feature>
<dbReference type="InterPro" id="IPR031127">
    <property type="entry name" value="E3_UB_ligase_RBR"/>
</dbReference>
<dbReference type="InterPro" id="IPR044066">
    <property type="entry name" value="TRIAD_supradom"/>
</dbReference>
<dbReference type="GO" id="GO:0061630">
    <property type="term" value="F:ubiquitin protein ligase activity"/>
    <property type="evidence" value="ECO:0007669"/>
    <property type="project" value="UniProtKB-EC"/>
</dbReference>
<dbReference type="FunFam" id="3.30.40.10:FF:000019">
    <property type="entry name" value="RBR-type E3 ubiquitin transferase"/>
    <property type="match status" value="1"/>
</dbReference>
<keyword evidence="7" id="KW-0833">Ubl conjugation pathway</keyword>
<evidence type="ECO:0000256" key="6">
    <source>
        <dbReference type="ARBA" id="ARBA00022771"/>
    </source>
</evidence>
<dbReference type="Pfam" id="PF01485">
    <property type="entry name" value="IBR"/>
    <property type="match status" value="1"/>
</dbReference>
<evidence type="ECO:0000256" key="3">
    <source>
        <dbReference type="ARBA" id="ARBA00022679"/>
    </source>
</evidence>
<keyword evidence="4" id="KW-0479">Metal-binding</keyword>
<dbReference type="InterPro" id="IPR018957">
    <property type="entry name" value="Znf_C3HC4_RING-type"/>
</dbReference>
<evidence type="ECO:0000259" key="11">
    <source>
        <dbReference type="PROSITE" id="PS50089"/>
    </source>
</evidence>
<dbReference type="GO" id="GO:0008270">
    <property type="term" value="F:zinc ion binding"/>
    <property type="evidence" value="ECO:0007669"/>
    <property type="project" value="UniProtKB-KW"/>
</dbReference>
<evidence type="ECO:0000256" key="8">
    <source>
        <dbReference type="ARBA" id="ARBA00022833"/>
    </source>
</evidence>
<feature type="domain" description="RING-type" evidence="12">
    <location>
        <begin position="134"/>
        <end position="348"/>
    </location>
</feature>
<name>A0A9N9FMY2_9GLOM</name>
<evidence type="ECO:0000259" key="12">
    <source>
        <dbReference type="PROSITE" id="PS51873"/>
    </source>
</evidence>
<dbReference type="CDD" id="cd16625">
    <property type="entry name" value="RING-HC_RBR_HEL2-like"/>
    <property type="match status" value="1"/>
</dbReference>
<evidence type="ECO:0000256" key="10">
    <source>
        <dbReference type="SAM" id="MobiDB-lite"/>
    </source>
</evidence>
<feature type="domain" description="RING-type" evidence="11">
    <location>
        <begin position="138"/>
        <end position="187"/>
    </location>
</feature>
<evidence type="ECO:0000256" key="7">
    <source>
        <dbReference type="ARBA" id="ARBA00022786"/>
    </source>
</evidence>
<dbReference type="Pfam" id="PF21235">
    <property type="entry name" value="UBA_ARI1"/>
    <property type="match status" value="1"/>
</dbReference>
<evidence type="ECO:0000256" key="2">
    <source>
        <dbReference type="ARBA" id="ARBA00012251"/>
    </source>
</evidence>
<proteinExistence type="predicted"/>
<keyword evidence="8" id="KW-0862">Zinc</keyword>
<dbReference type="GO" id="GO:0016567">
    <property type="term" value="P:protein ubiquitination"/>
    <property type="evidence" value="ECO:0007669"/>
    <property type="project" value="InterPro"/>
</dbReference>
<dbReference type="Gene3D" id="3.30.40.10">
    <property type="entry name" value="Zinc/RING finger domain, C3HC4 (zinc finger)"/>
    <property type="match status" value="1"/>
</dbReference>
<organism evidence="13 14">
    <name type="scientific">Paraglomus brasilianum</name>
    <dbReference type="NCBI Taxonomy" id="144538"/>
    <lineage>
        <taxon>Eukaryota</taxon>
        <taxon>Fungi</taxon>
        <taxon>Fungi incertae sedis</taxon>
        <taxon>Mucoromycota</taxon>
        <taxon>Glomeromycotina</taxon>
        <taxon>Glomeromycetes</taxon>
        <taxon>Paraglomerales</taxon>
        <taxon>Paraglomeraceae</taxon>
        <taxon>Paraglomus</taxon>
    </lineage>
</organism>
<dbReference type="Pfam" id="PF22191">
    <property type="entry name" value="IBR_1"/>
    <property type="match status" value="1"/>
</dbReference>
<evidence type="ECO:0000256" key="9">
    <source>
        <dbReference type="PROSITE-ProRule" id="PRU00175"/>
    </source>
</evidence>
<dbReference type="InterPro" id="IPR045840">
    <property type="entry name" value="Ariadne"/>
</dbReference>
<keyword evidence="14" id="KW-1185">Reference proteome</keyword>
<keyword evidence="6 9" id="KW-0863">Zinc-finger</keyword>
<keyword evidence="5" id="KW-0677">Repeat</keyword>
<dbReference type="EMBL" id="CAJVPI010000510">
    <property type="protein sequence ID" value="CAG8544195.1"/>
    <property type="molecule type" value="Genomic_DNA"/>
</dbReference>
<dbReference type="InterPro" id="IPR013083">
    <property type="entry name" value="Znf_RING/FYVE/PHD"/>
</dbReference>
<dbReference type="Pfam" id="PF19422">
    <property type="entry name" value="Ariadne"/>
    <property type="match status" value="1"/>
</dbReference>
<protein>
    <recommendedName>
        <fullName evidence="2">RBR-type E3 ubiquitin transferase</fullName>
        <ecNumber evidence="2">2.3.2.31</ecNumber>
    </recommendedName>
</protein>
<dbReference type="Pfam" id="PF00097">
    <property type="entry name" value="zf-C3HC4"/>
    <property type="match status" value="1"/>
</dbReference>
<dbReference type="OrthoDB" id="10009520at2759"/>
<evidence type="ECO:0000313" key="13">
    <source>
        <dbReference type="EMBL" id="CAG8544195.1"/>
    </source>
</evidence>
<evidence type="ECO:0000256" key="1">
    <source>
        <dbReference type="ARBA" id="ARBA00001798"/>
    </source>
</evidence>
<feature type="compositionally biased region" description="Acidic residues" evidence="10">
    <location>
        <begin position="1"/>
        <end position="19"/>
    </location>
</feature>
<reference evidence="13" key="1">
    <citation type="submission" date="2021-06" db="EMBL/GenBank/DDBJ databases">
        <authorList>
            <person name="Kallberg Y."/>
            <person name="Tangrot J."/>
            <person name="Rosling A."/>
        </authorList>
    </citation>
    <scope>NUCLEOTIDE SEQUENCE</scope>
    <source>
        <strain evidence="13">BR232B</strain>
    </source>
</reference>
<dbReference type="PROSITE" id="PS00518">
    <property type="entry name" value="ZF_RING_1"/>
    <property type="match status" value="1"/>
</dbReference>
<evidence type="ECO:0000256" key="5">
    <source>
        <dbReference type="ARBA" id="ARBA00022737"/>
    </source>
</evidence>
<dbReference type="SUPFAM" id="SSF57850">
    <property type="entry name" value="RING/U-box"/>
    <property type="match status" value="3"/>
</dbReference>
<dbReference type="SMART" id="SM00184">
    <property type="entry name" value="RING"/>
    <property type="match status" value="2"/>
</dbReference>
<dbReference type="PANTHER" id="PTHR11685">
    <property type="entry name" value="RBR FAMILY RING FINGER AND IBR DOMAIN-CONTAINING"/>
    <property type="match status" value="1"/>
</dbReference>
<keyword evidence="3" id="KW-0808">Transferase</keyword>
<accession>A0A9N9FMY2</accession>
<dbReference type="FunFam" id="1.20.120.1750:FF:000007">
    <property type="entry name" value="RBR-type E3 ubiquitin transferase"/>
    <property type="match status" value="1"/>
</dbReference>
<dbReference type="InterPro" id="IPR002867">
    <property type="entry name" value="IBR_dom"/>
</dbReference>
<dbReference type="InterPro" id="IPR048962">
    <property type="entry name" value="ARIH1-like_UBL"/>
</dbReference>
<dbReference type="CDD" id="cd20356">
    <property type="entry name" value="Rcat_RBR_HHARI-like"/>
    <property type="match status" value="1"/>
</dbReference>
<sequence>MVSELSEEDYIDTYDEDNGSEMSYYESETEDILDDPDDDLNFEVVVAEKDRKKPYEVDFKVHSIEGIVKNQDEEVTHVANILGILKEHAATLLRHFRWNKERLIERYMDDSHDVLRKAGVITENSRATRVIRMPGFVCEICCDDDDNMLTLALSCGHRFCRNCYEHYLTQKVKEEGESRRIMCMASKCNVIVDEKTVGLIVSPEIHERYRRLLNRTYVDDNEYLRWCPAPSCEYAVECHVPQTSLTSIVPTVECACTYRFCFGCGLPDHQPSICMLVKKWIKKCEDDSETANWISANTKECGKCHSTIEKNGGCNHMTCRKCKYEFCWVCMGPWSEHGTSWYNCNRYDEKSSQEARDQQAKSRASLDRYLHYYNRFANHEQSAKLDRELYNKTEKKMEEMQQTSDLSWIEVQFLKKAVDILVQCRMTLKWTYAFAFYLARNNETEIFEDNQRDLEMAVEQLSELLEKPIEAEKIAELKQQVLDKTVYVASRREVLLEDTAKGLLENRWDFQVNI</sequence>
<dbReference type="PROSITE" id="PS51873">
    <property type="entry name" value="TRIAD"/>
    <property type="match status" value="1"/>
</dbReference>
<dbReference type="SMART" id="SM00647">
    <property type="entry name" value="IBR"/>
    <property type="match status" value="2"/>
</dbReference>
<evidence type="ECO:0000313" key="14">
    <source>
        <dbReference type="Proteomes" id="UP000789739"/>
    </source>
</evidence>
<dbReference type="PROSITE" id="PS50089">
    <property type="entry name" value="ZF_RING_2"/>
    <property type="match status" value="1"/>
</dbReference>
<dbReference type="Gene3D" id="1.20.120.1750">
    <property type="match status" value="1"/>
</dbReference>
<comment type="caution">
    <text evidence="13">The sequence shown here is derived from an EMBL/GenBank/DDBJ whole genome shotgun (WGS) entry which is preliminary data.</text>
</comment>
<dbReference type="AlphaFoldDB" id="A0A9N9FMY2"/>
<comment type="catalytic activity">
    <reaction evidence="1">
        <text>[E2 ubiquitin-conjugating enzyme]-S-ubiquitinyl-L-cysteine + [acceptor protein]-L-lysine = [E2 ubiquitin-conjugating enzyme]-L-cysteine + [acceptor protein]-N(6)-ubiquitinyl-L-lysine.</text>
        <dbReference type="EC" id="2.3.2.31"/>
    </reaction>
</comment>
<dbReference type="EC" id="2.3.2.31" evidence="2"/>
<dbReference type="InterPro" id="IPR001841">
    <property type="entry name" value="Znf_RING"/>
</dbReference>
<dbReference type="InterPro" id="IPR017907">
    <property type="entry name" value="Znf_RING_CS"/>
</dbReference>
<dbReference type="Proteomes" id="UP000789739">
    <property type="component" value="Unassembled WGS sequence"/>
</dbReference>
<evidence type="ECO:0000256" key="4">
    <source>
        <dbReference type="ARBA" id="ARBA00022723"/>
    </source>
</evidence>